<gene>
    <name evidence="1" type="ORF">F6J89_18100</name>
</gene>
<evidence type="ECO:0000313" key="1">
    <source>
        <dbReference type="EMBL" id="NER29479.1"/>
    </source>
</evidence>
<accession>A0A6B3N8N4</accession>
<dbReference type="AlphaFoldDB" id="A0A6B3N8N4"/>
<dbReference type="EMBL" id="JAAHFQ010000374">
    <property type="protein sequence ID" value="NER29479.1"/>
    <property type="molecule type" value="Genomic_DNA"/>
</dbReference>
<proteinExistence type="predicted"/>
<name>A0A6B3N8N4_9CYAN</name>
<comment type="caution">
    <text evidence="1">The sequence shown here is derived from an EMBL/GenBank/DDBJ whole genome shotgun (WGS) entry which is preliminary data.</text>
</comment>
<organism evidence="1">
    <name type="scientific">Symploca sp. SIO1C4</name>
    <dbReference type="NCBI Taxonomy" id="2607765"/>
    <lineage>
        <taxon>Bacteria</taxon>
        <taxon>Bacillati</taxon>
        <taxon>Cyanobacteriota</taxon>
        <taxon>Cyanophyceae</taxon>
        <taxon>Coleofasciculales</taxon>
        <taxon>Coleofasciculaceae</taxon>
        <taxon>Symploca</taxon>
    </lineage>
</organism>
<sequence>MTTLFHHIQPAKKFRISVNTIAQLLNIPKHLIVRVECWKYVIFVHRRDCGGQFISYRKLEQWQNAVACQIQKCSTWQQLRQLWLRMEKDYQQHEKQYSDQSHAFLCQIWEKYWDRLWNKQKLPELAIDF</sequence>
<reference evidence="1" key="1">
    <citation type="submission" date="2019-11" db="EMBL/GenBank/DDBJ databases">
        <title>Genomic insights into an expanded diversity of filamentous marine cyanobacteria reveals the extraordinary biosynthetic potential of Moorea and Okeania.</title>
        <authorList>
            <person name="Ferreira Leao T."/>
            <person name="Wang M."/>
            <person name="Moss N."/>
            <person name="Da Silva R."/>
            <person name="Sanders J."/>
            <person name="Nurk S."/>
            <person name="Gurevich A."/>
            <person name="Humphrey G."/>
            <person name="Reher R."/>
            <person name="Zhu Q."/>
            <person name="Belda-Ferre P."/>
            <person name="Glukhov E."/>
            <person name="Rex R."/>
            <person name="Dorrestein P.C."/>
            <person name="Knight R."/>
            <person name="Pevzner P."/>
            <person name="Gerwick W.H."/>
            <person name="Gerwick L."/>
        </authorList>
    </citation>
    <scope>NUCLEOTIDE SEQUENCE</scope>
    <source>
        <strain evidence="1">SIO1C4</strain>
    </source>
</reference>
<protein>
    <submittedName>
        <fullName evidence="1">Uncharacterized protein</fullName>
    </submittedName>
</protein>